<protein>
    <submittedName>
        <fullName evidence="8">PTS glucose transporter subunit IIA</fullName>
    </submittedName>
</protein>
<dbReference type="EMBL" id="QUAJ01000034">
    <property type="protein sequence ID" value="REI39711.1"/>
    <property type="molecule type" value="Genomic_DNA"/>
</dbReference>
<evidence type="ECO:0000313" key="9">
    <source>
        <dbReference type="Proteomes" id="UP000263486"/>
    </source>
</evidence>
<keyword evidence="9" id="KW-1185">Reference proteome</keyword>
<comment type="subcellular location">
    <subcellularLocation>
        <location evidence="1">Cytoplasm</location>
    </subcellularLocation>
</comment>
<dbReference type="InterPro" id="IPR011055">
    <property type="entry name" value="Dup_hybrid_motif"/>
</dbReference>
<evidence type="ECO:0000256" key="4">
    <source>
        <dbReference type="ARBA" id="ARBA00022679"/>
    </source>
</evidence>
<gene>
    <name evidence="8" type="ORF">DYH56_13725</name>
</gene>
<dbReference type="PROSITE" id="PS51093">
    <property type="entry name" value="PTS_EIIA_TYPE_1"/>
    <property type="match status" value="1"/>
</dbReference>
<reference evidence="8 9" key="1">
    <citation type="submission" date="2018-08" db="EMBL/GenBank/DDBJ databases">
        <title>Draft genome sequence of Psychrilyobacter sp. strain SD5 isolated from Black Sea water.</title>
        <authorList>
            <person name="Yadav S."/>
            <person name="Villanueva L."/>
            <person name="Damste J.S.S."/>
        </authorList>
    </citation>
    <scope>NUCLEOTIDE SEQUENCE [LARGE SCALE GENOMIC DNA]</scope>
    <source>
        <strain evidence="8 9">SD5</strain>
    </source>
</reference>
<keyword evidence="3 8" id="KW-0762">Sugar transport</keyword>
<dbReference type="Gene3D" id="2.70.70.10">
    <property type="entry name" value="Glucose Permease (Domain IIA)"/>
    <property type="match status" value="1"/>
</dbReference>
<sequence>MSLKDMFKKNKEILIYSPLKGEVLDLNEVPDNVFTSNIIGDGCAIIPEPGEICAPISSKVEIFKTNHLLIFEPKKGVYIVIHFGVGTSLLGGKGFERIVELSPKKMVEAGDKLVSYDLDYLKENAKSIITPIIVSDDNVDYIELLVDPGEKVDAGTPLMRVILK</sequence>
<evidence type="ECO:0000256" key="2">
    <source>
        <dbReference type="ARBA" id="ARBA00022448"/>
    </source>
</evidence>
<evidence type="ECO:0000259" key="7">
    <source>
        <dbReference type="PROSITE" id="PS51093"/>
    </source>
</evidence>
<organism evidence="8 9">
    <name type="scientific">Psychrilyobacter piezotolerans</name>
    <dbReference type="NCBI Taxonomy" id="2293438"/>
    <lineage>
        <taxon>Bacteria</taxon>
        <taxon>Fusobacteriati</taxon>
        <taxon>Fusobacteriota</taxon>
        <taxon>Fusobacteriia</taxon>
        <taxon>Fusobacteriales</taxon>
        <taxon>Fusobacteriaceae</taxon>
        <taxon>Psychrilyobacter</taxon>
    </lineage>
</organism>
<evidence type="ECO:0000256" key="5">
    <source>
        <dbReference type="ARBA" id="ARBA00022683"/>
    </source>
</evidence>
<name>A0ABX9KE32_9FUSO</name>
<evidence type="ECO:0000256" key="1">
    <source>
        <dbReference type="ARBA" id="ARBA00004496"/>
    </source>
</evidence>
<dbReference type="NCBIfam" id="TIGR00830">
    <property type="entry name" value="PTBA"/>
    <property type="match status" value="1"/>
</dbReference>
<keyword evidence="5" id="KW-0598">Phosphotransferase system</keyword>
<dbReference type="SUPFAM" id="SSF51261">
    <property type="entry name" value="Duplicated hybrid motif"/>
    <property type="match status" value="1"/>
</dbReference>
<dbReference type="PANTHER" id="PTHR45008:SF1">
    <property type="entry name" value="PTS SYSTEM GLUCOSE-SPECIFIC EIIA COMPONENT"/>
    <property type="match status" value="1"/>
</dbReference>
<accession>A0ABX9KE32</accession>
<keyword evidence="6" id="KW-0418">Kinase</keyword>
<dbReference type="PANTHER" id="PTHR45008">
    <property type="entry name" value="PTS SYSTEM GLUCOSE-SPECIFIC EIIA COMPONENT"/>
    <property type="match status" value="1"/>
</dbReference>
<keyword evidence="2" id="KW-0813">Transport</keyword>
<dbReference type="InterPro" id="IPR050890">
    <property type="entry name" value="PTS_EIIA_component"/>
</dbReference>
<dbReference type="Proteomes" id="UP000263486">
    <property type="component" value="Unassembled WGS sequence"/>
</dbReference>
<evidence type="ECO:0000256" key="6">
    <source>
        <dbReference type="ARBA" id="ARBA00022777"/>
    </source>
</evidence>
<feature type="domain" description="PTS EIIA type-1" evidence="7">
    <location>
        <begin position="31"/>
        <end position="136"/>
    </location>
</feature>
<evidence type="ECO:0000256" key="3">
    <source>
        <dbReference type="ARBA" id="ARBA00022597"/>
    </source>
</evidence>
<keyword evidence="4" id="KW-0808">Transferase</keyword>
<evidence type="ECO:0000313" key="8">
    <source>
        <dbReference type="EMBL" id="REI39711.1"/>
    </source>
</evidence>
<proteinExistence type="predicted"/>
<dbReference type="Pfam" id="PF00358">
    <property type="entry name" value="PTS_EIIA_1"/>
    <property type="match status" value="1"/>
</dbReference>
<dbReference type="InterPro" id="IPR001127">
    <property type="entry name" value="PTS_EIIA_1_perm"/>
</dbReference>
<comment type="caution">
    <text evidence="8">The sequence shown here is derived from an EMBL/GenBank/DDBJ whole genome shotgun (WGS) entry which is preliminary data.</text>
</comment>